<feature type="domain" description="Flagellin C-terminal" evidence="7">
    <location>
        <begin position="440"/>
        <end position="516"/>
    </location>
</feature>
<sequence>MRISTNQYFANSMTSYSKSFASVTKTQEQISSGSRIQTAADDPVGAAKLLKLQQQSALLDQYNSNITTATNALNNEESILTSITDSLQRARELTLRAGSGGLSDEDRASIASELGQIEDTVFSLLNSKDSNGNYIFAGSKSTTQPYVRNADGTYTYQGDQTQLSLQVSDTLSIATNDTGYTLFEQATNVSRTQTTQVSPTTDEGILTLTAGTLTSSRSYNSTYTAGEPYTVTFTSSTEFTVTDALGNDVTSETSTGGLIDPDDEAGTNFTFRGVEYAVNVTLDEDQAADADTLVGQYSFTLSSTPDTITANRLPSNTSTAQVTGGAITDNAAYAAGFPEGGAVIKFTSATDYEVYASPLTDSSKAIGTGTVSGSTITVAGVTLDISGTPATGDKFTVSADSHETQNVLNTINTLKNALNQSTSDSGVSLAITNAVASAIGNLDSASAQIDIVRGSIGARGNALDIQTTENSSLGLVNASTQSSIADTDMAEASVQLTLQQTMLQAAQLAFSRISQLSLFDKI</sequence>
<proteinExistence type="inferred from homology"/>
<evidence type="ECO:0000259" key="7">
    <source>
        <dbReference type="Pfam" id="PF00700"/>
    </source>
</evidence>
<dbReference type="InterPro" id="IPR001029">
    <property type="entry name" value="Flagellin_N"/>
</dbReference>
<evidence type="ECO:0000259" key="6">
    <source>
        <dbReference type="Pfam" id="PF00669"/>
    </source>
</evidence>
<dbReference type="InterPro" id="IPR013384">
    <property type="entry name" value="Flagell_FlgL"/>
</dbReference>
<dbReference type="NCBIfam" id="NF009361">
    <property type="entry name" value="PRK12717.1"/>
    <property type="match status" value="1"/>
</dbReference>
<gene>
    <name evidence="8" type="ORF">E6B08_21835</name>
</gene>
<dbReference type="Pfam" id="PF00669">
    <property type="entry name" value="Flagellin_N"/>
    <property type="match status" value="1"/>
</dbReference>
<dbReference type="Gene3D" id="1.20.1330.10">
    <property type="entry name" value="f41 fragment of flagellin, N-terminal domain"/>
    <property type="match status" value="2"/>
</dbReference>
<evidence type="ECO:0000256" key="3">
    <source>
        <dbReference type="ARBA" id="ARBA00005709"/>
    </source>
</evidence>
<dbReference type="Proteomes" id="UP000298551">
    <property type="component" value="Chromosome"/>
</dbReference>
<dbReference type="RefSeq" id="WP_136915917.1">
    <property type="nucleotide sequence ID" value="NZ_CP039371.1"/>
</dbReference>
<reference evidence="9" key="1">
    <citation type="submission" date="2019-04" db="EMBL/GenBank/DDBJ databases">
        <title>Genome sequence of Pseudomonas putida 1290, an auxin catabolizing strain.</title>
        <authorList>
            <person name="Laird T.S."/>
            <person name="Leveau J.H.J."/>
        </authorList>
    </citation>
    <scope>NUCLEOTIDE SEQUENCE [LARGE SCALE GENOMIC DNA]</scope>
    <source>
        <strain evidence="9">1290</strain>
    </source>
</reference>
<keyword evidence="8" id="KW-0969">Cilium</keyword>
<dbReference type="GO" id="GO:0009424">
    <property type="term" value="C:bacterial-type flagellum hook"/>
    <property type="evidence" value="ECO:0007669"/>
    <property type="project" value="InterPro"/>
</dbReference>
<dbReference type="GO" id="GO:0005198">
    <property type="term" value="F:structural molecule activity"/>
    <property type="evidence" value="ECO:0007669"/>
    <property type="project" value="InterPro"/>
</dbReference>
<name>A0A4D6XI54_PSEPU</name>
<comment type="subcellular location">
    <subcellularLocation>
        <location evidence="1">Bacterial flagellum</location>
    </subcellularLocation>
    <subcellularLocation>
        <location evidence="2">Secreted</location>
    </subcellularLocation>
</comment>
<comment type="similarity">
    <text evidence="3">Belongs to the bacterial flagellin family.</text>
</comment>
<dbReference type="NCBIfam" id="TIGR02550">
    <property type="entry name" value="flagell_flgL"/>
    <property type="match status" value="1"/>
</dbReference>
<dbReference type="PANTHER" id="PTHR42792:SF1">
    <property type="entry name" value="FLAGELLAR HOOK-ASSOCIATED PROTEIN 3"/>
    <property type="match status" value="1"/>
</dbReference>
<dbReference type="PANTHER" id="PTHR42792">
    <property type="entry name" value="FLAGELLIN"/>
    <property type="match status" value="1"/>
</dbReference>
<accession>A0A4D6XI54</accession>
<dbReference type="GO" id="GO:0071973">
    <property type="term" value="P:bacterial-type flagellum-dependent cell motility"/>
    <property type="evidence" value="ECO:0007669"/>
    <property type="project" value="InterPro"/>
</dbReference>
<dbReference type="InterPro" id="IPR001492">
    <property type="entry name" value="Flagellin"/>
</dbReference>
<dbReference type="AlphaFoldDB" id="A0A4D6XI54"/>
<protein>
    <submittedName>
        <fullName evidence="8">Flagellar hook-associated protein 3</fullName>
    </submittedName>
</protein>
<dbReference type="InterPro" id="IPR046358">
    <property type="entry name" value="Flagellin_C"/>
</dbReference>
<keyword evidence="5" id="KW-0975">Bacterial flagellum</keyword>
<dbReference type="EMBL" id="CP039371">
    <property type="protein sequence ID" value="QCI13821.1"/>
    <property type="molecule type" value="Genomic_DNA"/>
</dbReference>
<keyword evidence="4" id="KW-0964">Secreted</keyword>
<evidence type="ECO:0000256" key="5">
    <source>
        <dbReference type="ARBA" id="ARBA00023143"/>
    </source>
</evidence>
<evidence type="ECO:0000256" key="4">
    <source>
        <dbReference type="ARBA" id="ARBA00022525"/>
    </source>
</evidence>
<keyword evidence="8" id="KW-0282">Flagellum</keyword>
<evidence type="ECO:0000256" key="1">
    <source>
        <dbReference type="ARBA" id="ARBA00004365"/>
    </source>
</evidence>
<evidence type="ECO:0000256" key="2">
    <source>
        <dbReference type="ARBA" id="ARBA00004613"/>
    </source>
</evidence>
<dbReference type="OrthoDB" id="9768249at2"/>
<evidence type="ECO:0000313" key="9">
    <source>
        <dbReference type="Proteomes" id="UP000298551"/>
    </source>
</evidence>
<dbReference type="GO" id="GO:0005576">
    <property type="term" value="C:extracellular region"/>
    <property type="evidence" value="ECO:0007669"/>
    <property type="project" value="UniProtKB-SubCell"/>
</dbReference>
<dbReference type="Pfam" id="PF00700">
    <property type="entry name" value="Flagellin_C"/>
    <property type="match status" value="1"/>
</dbReference>
<dbReference type="PRINTS" id="PR00207">
    <property type="entry name" value="FLAGELLIN"/>
</dbReference>
<feature type="domain" description="Flagellin N-terminal" evidence="6">
    <location>
        <begin position="3"/>
        <end position="140"/>
    </location>
</feature>
<dbReference type="SUPFAM" id="SSF64518">
    <property type="entry name" value="Phase 1 flagellin"/>
    <property type="match status" value="1"/>
</dbReference>
<evidence type="ECO:0000313" key="8">
    <source>
        <dbReference type="EMBL" id="QCI13821.1"/>
    </source>
</evidence>
<organism evidence="8 9">
    <name type="scientific">Pseudomonas putida</name>
    <name type="common">Arthrobacter siderocapsulatus</name>
    <dbReference type="NCBI Taxonomy" id="303"/>
    <lineage>
        <taxon>Bacteria</taxon>
        <taxon>Pseudomonadati</taxon>
        <taxon>Pseudomonadota</taxon>
        <taxon>Gammaproteobacteria</taxon>
        <taxon>Pseudomonadales</taxon>
        <taxon>Pseudomonadaceae</taxon>
        <taxon>Pseudomonas</taxon>
    </lineage>
</organism>
<keyword evidence="8" id="KW-0966">Cell projection</keyword>